<sequence>MSYEEQLRWHLEELPPEPDQPACLDGSLRVREWAQHYPQVDVEPGFFRPLPPPPPPPSSSSSSPSASPAAEAAPPPSATSHQLVAAVLKEHAKSAAFREAKTAELAVRLDECDARMVCAVAAADGGGGGEAKGAKPPTLQSVLEDVEMFTATCRESYELFLRRVDPQALAPYMESVEQVAERIRPDKPRIAQLVGRLSRRYDELRSGRVAGGGDGKGPAGNNVSTFVHPDNLTEIKCHILRHLPIYVFPNADGTPHNPAVSSVYYDNDDLQLYTGRLLKQDEAIALRIRWYGAPDTPTVFVENKVHYEDWTGEPSTKSRFGLEESLANEFMAGTFTLDARIRELAAQGKLPQKEIEAMDRLAKDVQRVVREKQLRPMVRTFYHRTAFQIPGSAKVRLSIDEDLTFIREDANVQKGTLSSSLVIVVSVFIPGQKPFVLTFARAVGVAGAALSSEPDANWRRRDVGIDWPFQHLPENEVHHFPYAIMEVKLEVETGKEPPLWIRELMQSQLVS</sequence>
<comment type="subcellular location">
    <subcellularLocation>
        <location evidence="1">Endomembrane system</location>
        <topology evidence="1">Multi-pass membrane protein</topology>
    </subcellularLocation>
</comment>
<feature type="compositionally biased region" description="Pro residues" evidence="5">
    <location>
        <begin position="49"/>
        <end position="58"/>
    </location>
</feature>
<reference evidence="7 8" key="1">
    <citation type="journal article" name="Sci. Rep.">
        <title>Genome-scale phylogenetic analyses confirm Olpidium as the closest living zoosporic fungus to the non-flagellated, terrestrial fungi.</title>
        <authorList>
            <person name="Chang Y."/>
            <person name="Rochon D."/>
            <person name="Sekimoto S."/>
            <person name="Wang Y."/>
            <person name="Chovatia M."/>
            <person name="Sandor L."/>
            <person name="Salamov A."/>
            <person name="Grigoriev I.V."/>
            <person name="Stajich J.E."/>
            <person name="Spatafora J.W."/>
        </authorList>
    </citation>
    <scope>NUCLEOTIDE SEQUENCE [LARGE SCALE GENOMIC DNA]</scope>
    <source>
        <strain evidence="7">S191</strain>
    </source>
</reference>
<comment type="caution">
    <text evidence="7">The sequence shown here is derived from an EMBL/GenBank/DDBJ whole genome shotgun (WGS) entry which is preliminary data.</text>
</comment>
<feature type="domain" description="VTC" evidence="6">
    <location>
        <begin position="226"/>
        <end position="510"/>
    </location>
</feature>
<evidence type="ECO:0000259" key="6">
    <source>
        <dbReference type="Pfam" id="PF09359"/>
    </source>
</evidence>
<dbReference type="GO" id="GO:0006799">
    <property type="term" value="P:polyphosphate biosynthetic process"/>
    <property type="evidence" value="ECO:0007669"/>
    <property type="project" value="UniProtKB-ARBA"/>
</dbReference>
<evidence type="ECO:0000256" key="3">
    <source>
        <dbReference type="ARBA" id="ARBA00022989"/>
    </source>
</evidence>
<protein>
    <submittedName>
        <fullName evidence="7">VTC domain-containing protein</fullName>
    </submittedName>
</protein>
<feature type="non-terminal residue" evidence="7">
    <location>
        <position position="1"/>
    </location>
</feature>
<evidence type="ECO:0000256" key="5">
    <source>
        <dbReference type="SAM" id="MobiDB-lite"/>
    </source>
</evidence>
<keyword evidence="8" id="KW-1185">Reference proteome</keyword>
<organism evidence="7 8">
    <name type="scientific">Olpidium bornovanus</name>
    <dbReference type="NCBI Taxonomy" id="278681"/>
    <lineage>
        <taxon>Eukaryota</taxon>
        <taxon>Fungi</taxon>
        <taxon>Fungi incertae sedis</taxon>
        <taxon>Olpidiomycota</taxon>
        <taxon>Olpidiomycotina</taxon>
        <taxon>Olpidiomycetes</taxon>
        <taxon>Olpidiales</taxon>
        <taxon>Olpidiaceae</taxon>
        <taxon>Olpidium</taxon>
    </lineage>
</organism>
<dbReference type="Gene3D" id="3.20.100.30">
    <property type="entry name" value="VTC, catalytic tunnel domain"/>
    <property type="match status" value="1"/>
</dbReference>
<dbReference type="PANTHER" id="PTHR46140:SF1">
    <property type="entry name" value="VACUOLAR TRANSPORTER CHAPERONE COMPLEX SUBUNIT 4-RELATED"/>
    <property type="match status" value="1"/>
</dbReference>
<evidence type="ECO:0000313" key="8">
    <source>
        <dbReference type="Proteomes" id="UP000673691"/>
    </source>
</evidence>
<dbReference type="PANTHER" id="PTHR46140">
    <property type="entry name" value="VACUOLAR TRANSPORTER CHAPERONE 1-RELATED"/>
    <property type="match status" value="1"/>
</dbReference>
<evidence type="ECO:0000256" key="2">
    <source>
        <dbReference type="ARBA" id="ARBA00022692"/>
    </source>
</evidence>
<evidence type="ECO:0000313" key="7">
    <source>
        <dbReference type="EMBL" id="KAG5458685.1"/>
    </source>
</evidence>
<evidence type="ECO:0000256" key="1">
    <source>
        <dbReference type="ARBA" id="ARBA00004127"/>
    </source>
</evidence>
<keyword evidence="2" id="KW-0812">Transmembrane</keyword>
<dbReference type="Pfam" id="PF09359">
    <property type="entry name" value="VTC"/>
    <property type="match status" value="1"/>
</dbReference>
<dbReference type="GO" id="GO:0012505">
    <property type="term" value="C:endomembrane system"/>
    <property type="evidence" value="ECO:0007669"/>
    <property type="project" value="UniProtKB-SubCell"/>
</dbReference>
<dbReference type="AlphaFoldDB" id="A0A8H7ZT04"/>
<accession>A0A8H7ZT04</accession>
<keyword evidence="4" id="KW-0472">Membrane</keyword>
<dbReference type="InterPro" id="IPR051572">
    <property type="entry name" value="VTC_Complex_Subunit"/>
</dbReference>
<keyword evidence="3" id="KW-1133">Transmembrane helix</keyword>
<dbReference type="Proteomes" id="UP000673691">
    <property type="component" value="Unassembled WGS sequence"/>
</dbReference>
<feature type="compositionally biased region" description="Low complexity" evidence="5">
    <location>
        <begin position="59"/>
        <end position="72"/>
    </location>
</feature>
<evidence type="ECO:0000256" key="4">
    <source>
        <dbReference type="ARBA" id="ARBA00023136"/>
    </source>
</evidence>
<feature type="region of interest" description="Disordered" evidence="5">
    <location>
        <begin position="42"/>
        <end position="78"/>
    </location>
</feature>
<proteinExistence type="predicted"/>
<dbReference type="InterPro" id="IPR042267">
    <property type="entry name" value="VTC_sf"/>
</dbReference>
<feature type="compositionally biased region" description="Basic and acidic residues" evidence="5">
    <location>
        <begin position="1"/>
        <end position="13"/>
    </location>
</feature>
<gene>
    <name evidence="7" type="ORF">BJ554DRAFT_1045</name>
</gene>
<dbReference type="InterPro" id="IPR018966">
    <property type="entry name" value="VTC_domain"/>
</dbReference>
<name>A0A8H7ZT04_9FUNG</name>
<dbReference type="OrthoDB" id="6493944at2759"/>
<dbReference type="EMBL" id="JAEFCI010008077">
    <property type="protein sequence ID" value="KAG5458685.1"/>
    <property type="molecule type" value="Genomic_DNA"/>
</dbReference>
<feature type="region of interest" description="Disordered" evidence="5">
    <location>
        <begin position="1"/>
        <end position="23"/>
    </location>
</feature>